<dbReference type="Proteomes" id="UP000749320">
    <property type="component" value="Unassembled WGS sequence"/>
</dbReference>
<dbReference type="InterPro" id="IPR001387">
    <property type="entry name" value="Cro/C1-type_HTH"/>
</dbReference>
<dbReference type="RefSeq" id="WP_087255191.1">
    <property type="nucleotide sequence ID" value="NZ_CAJFOD010000039.1"/>
</dbReference>
<name>A0A1Y4QKW6_9FIRM</name>
<reference evidence="2" key="5">
    <citation type="submission" date="2021-09" db="EMBL/GenBank/DDBJ databases">
        <authorList>
            <person name="Gilroy R."/>
        </authorList>
    </citation>
    <scope>NUCLEOTIDE SEQUENCE</scope>
    <source>
        <strain evidence="2">CHK193-16274</strain>
    </source>
</reference>
<evidence type="ECO:0000313" key="5">
    <source>
        <dbReference type="Proteomes" id="UP000196258"/>
    </source>
</evidence>
<dbReference type="PROSITE" id="PS50943">
    <property type="entry name" value="HTH_CROC1"/>
    <property type="match status" value="1"/>
</dbReference>
<dbReference type="SUPFAM" id="SSF47413">
    <property type="entry name" value="lambda repressor-like DNA-binding domains"/>
    <property type="match status" value="1"/>
</dbReference>
<dbReference type="CDD" id="cd00093">
    <property type="entry name" value="HTH_XRE"/>
    <property type="match status" value="1"/>
</dbReference>
<reference evidence="5" key="1">
    <citation type="submission" date="2017-04" db="EMBL/GenBank/DDBJ databases">
        <title>Function of individual gut microbiota members based on whole genome sequencing of pure cultures obtained from chicken caecum.</title>
        <authorList>
            <person name="Medvecky M."/>
            <person name="Cejkova D."/>
            <person name="Polansky O."/>
            <person name="Karasova D."/>
            <person name="Kubasova T."/>
            <person name="Cizek A."/>
            <person name="Rychlik I."/>
        </authorList>
    </citation>
    <scope>NUCLEOTIDE SEQUENCE [LARGE SCALE GENOMIC DNA]</scope>
    <source>
        <strain evidence="5">An149</strain>
    </source>
</reference>
<reference evidence="3" key="2">
    <citation type="journal article" date="2018" name="BMC Genomics">
        <title>Whole genome sequencing and function prediction of 133 gut anaerobes isolated from chicken caecum in pure cultures.</title>
        <authorList>
            <person name="Medvecky M."/>
            <person name="Cejkova D."/>
            <person name="Polansky O."/>
            <person name="Karasova D."/>
            <person name="Kubasova T."/>
            <person name="Cizek A."/>
            <person name="Rychlik I."/>
        </authorList>
    </citation>
    <scope>NUCLEOTIDE SEQUENCE</scope>
    <source>
        <strain evidence="3">An149</strain>
    </source>
</reference>
<evidence type="ECO:0000313" key="2">
    <source>
        <dbReference type="EMBL" id="HJF40660.1"/>
    </source>
</evidence>
<dbReference type="EMBL" id="NFLB01000003">
    <property type="protein sequence ID" value="OUQ05955.1"/>
    <property type="molecule type" value="Genomic_DNA"/>
</dbReference>
<evidence type="ECO:0000313" key="4">
    <source>
        <dbReference type="EMBL" id="RGO12799.1"/>
    </source>
</evidence>
<reference evidence="4 6" key="3">
    <citation type="submission" date="2018-08" db="EMBL/GenBank/DDBJ databases">
        <title>A genome reference for cultivated species of the human gut microbiota.</title>
        <authorList>
            <person name="Zou Y."/>
            <person name="Xue W."/>
            <person name="Luo G."/>
        </authorList>
    </citation>
    <scope>NUCLEOTIDE SEQUENCE [LARGE SCALE GENOMIC DNA]</scope>
    <source>
        <strain evidence="4 6">OM02-6</strain>
    </source>
</reference>
<evidence type="ECO:0000313" key="3">
    <source>
        <dbReference type="EMBL" id="OUQ05955.1"/>
    </source>
</evidence>
<dbReference type="Pfam" id="PF01381">
    <property type="entry name" value="HTH_3"/>
    <property type="match status" value="1"/>
</dbReference>
<dbReference type="GO" id="GO:0003677">
    <property type="term" value="F:DNA binding"/>
    <property type="evidence" value="ECO:0007669"/>
    <property type="project" value="InterPro"/>
</dbReference>
<dbReference type="InterPro" id="IPR010982">
    <property type="entry name" value="Lambda_DNA-bd_dom_sf"/>
</dbReference>
<dbReference type="EMBL" id="DYWV01000234">
    <property type="protein sequence ID" value="HJF40660.1"/>
    <property type="molecule type" value="Genomic_DNA"/>
</dbReference>
<feature type="domain" description="HTH cro/C1-type" evidence="1">
    <location>
        <begin position="7"/>
        <end position="38"/>
    </location>
</feature>
<evidence type="ECO:0000259" key="1">
    <source>
        <dbReference type="PROSITE" id="PS50943"/>
    </source>
</evidence>
<dbReference type="Proteomes" id="UP000261087">
    <property type="component" value="Unassembled WGS sequence"/>
</dbReference>
<protein>
    <submittedName>
        <fullName evidence="2">Helix-turn-helix domain-containing protein</fullName>
    </submittedName>
    <submittedName>
        <fullName evidence="3 4">Transcriptional regulator</fullName>
    </submittedName>
</protein>
<dbReference type="AlphaFoldDB" id="A0A1Y4QKW6"/>
<evidence type="ECO:0000313" key="6">
    <source>
        <dbReference type="Proteomes" id="UP000261087"/>
    </source>
</evidence>
<dbReference type="EMBL" id="QSVF01000003">
    <property type="protein sequence ID" value="RGO12799.1"/>
    <property type="molecule type" value="Genomic_DNA"/>
</dbReference>
<sequence length="45" mass="5153">MKINEIIKERRLELGYTQEQLGALLNLSSSAVNRWEKGVSQTKGY</sequence>
<organism evidence="3 5">
    <name type="scientific">Thomasclavelia spiroformis</name>
    <dbReference type="NCBI Taxonomy" id="29348"/>
    <lineage>
        <taxon>Bacteria</taxon>
        <taxon>Bacillati</taxon>
        <taxon>Bacillota</taxon>
        <taxon>Erysipelotrichia</taxon>
        <taxon>Erysipelotrichales</taxon>
        <taxon>Coprobacillaceae</taxon>
        <taxon>Thomasclavelia</taxon>
    </lineage>
</organism>
<dbReference type="Gene3D" id="1.10.260.40">
    <property type="entry name" value="lambda repressor-like DNA-binding domains"/>
    <property type="match status" value="1"/>
</dbReference>
<gene>
    <name evidence="3" type="ORF">B5E91_03870</name>
    <name evidence="4" type="ORF">DXB31_01925</name>
    <name evidence="2" type="ORF">K8V91_07025</name>
</gene>
<comment type="caution">
    <text evidence="3">The sequence shown here is derived from an EMBL/GenBank/DDBJ whole genome shotgun (WGS) entry which is preliminary data.</text>
</comment>
<accession>A0A1Y4QKW6</accession>
<proteinExistence type="predicted"/>
<dbReference type="Proteomes" id="UP000196258">
    <property type="component" value="Unassembled WGS sequence"/>
</dbReference>
<reference evidence="2" key="4">
    <citation type="journal article" date="2021" name="PeerJ">
        <title>Extensive microbial diversity within the chicken gut microbiome revealed by metagenomics and culture.</title>
        <authorList>
            <person name="Gilroy R."/>
            <person name="Ravi A."/>
            <person name="Getino M."/>
            <person name="Pursley I."/>
            <person name="Horton D.L."/>
            <person name="Alikhan N.F."/>
            <person name="Baker D."/>
            <person name="Gharbi K."/>
            <person name="Hall N."/>
            <person name="Watson M."/>
            <person name="Adriaenssens E.M."/>
            <person name="Foster-Nyarko E."/>
            <person name="Jarju S."/>
            <person name="Secka A."/>
            <person name="Antonio M."/>
            <person name="Oren A."/>
            <person name="Chaudhuri R.R."/>
            <person name="La Ragione R."/>
            <person name="Hildebrand F."/>
            <person name="Pallen M.J."/>
        </authorList>
    </citation>
    <scope>NUCLEOTIDE SEQUENCE</scope>
    <source>
        <strain evidence="2">CHK193-16274</strain>
    </source>
</reference>